<dbReference type="OrthoDB" id="9804819at2"/>
<dbReference type="SUPFAM" id="SSF52540">
    <property type="entry name" value="P-loop containing nucleoside triphosphate hydrolases"/>
    <property type="match status" value="1"/>
</dbReference>
<dbReference type="AlphaFoldDB" id="A0A1V0TUD1"/>
<evidence type="ECO:0000256" key="5">
    <source>
        <dbReference type="SAM" id="MobiDB-lite"/>
    </source>
</evidence>
<dbReference type="STRING" id="553510.B1H19_21810"/>
<keyword evidence="4" id="KW-0067">ATP-binding</keyword>
<keyword evidence="3" id="KW-0547">Nucleotide-binding</keyword>
<evidence type="ECO:0000313" key="8">
    <source>
        <dbReference type="Proteomes" id="UP000192726"/>
    </source>
</evidence>
<dbReference type="InterPro" id="IPR003439">
    <property type="entry name" value="ABC_transporter-like_ATP-bd"/>
</dbReference>
<keyword evidence="8" id="KW-1185">Reference proteome</keyword>
<comment type="similarity">
    <text evidence="1">Belongs to the ABC transporter superfamily.</text>
</comment>
<proteinExistence type="inferred from homology"/>
<sequence length="384" mass="39975">MTTGGRPASTVEGVTVIVTESLSKRFPRVTALDRLSVDIGPGVTGLVGANGAGKSTLIKILLGLAPATEGTAHVLGLDVTKDGAAIRERVGYMPEHDCLPPDVSATEFVVHMARMSGLPPTAARERTADTLRHVGLYEERYRPMGGYSTGMKQRVKLAQALVHDPQLVFLDEPTNGLDPVGRDEMLGLIRRVHTDFGISVLVTSHLLGELERTCDHVVVIDGGKLLRSSSTEEFTQATASLAVEVTDTDRCPDGTAALRAALVAAGAVVSDAAGTEGLASSGHVLYVEASGEETHDLVRDTVAELGLGLIRMEQRRHRIAEVFRDADADADAEANGEAHRAAGAAMAAAAPPVTSAVVRPSAAGAPGAPYAPYAPQEGGASDAD</sequence>
<evidence type="ECO:0000313" key="7">
    <source>
        <dbReference type="EMBL" id="ARF56460.1"/>
    </source>
</evidence>
<dbReference type="PANTHER" id="PTHR43335:SF2">
    <property type="entry name" value="ABC TRANSPORTER, ATP-BINDING PROTEIN"/>
    <property type="match status" value="1"/>
</dbReference>
<name>A0A1V0TUD1_9ACTN</name>
<feature type="domain" description="ABC transporter" evidence="6">
    <location>
        <begin position="17"/>
        <end position="247"/>
    </location>
</feature>
<dbReference type="GO" id="GO:0016887">
    <property type="term" value="F:ATP hydrolysis activity"/>
    <property type="evidence" value="ECO:0007669"/>
    <property type="project" value="InterPro"/>
</dbReference>
<dbReference type="GO" id="GO:0005524">
    <property type="term" value="F:ATP binding"/>
    <property type="evidence" value="ECO:0007669"/>
    <property type="project" value="UniProtKB-KW"/>
</dbReference>
<evidence type="ECO:0000259" key="6">
    <source>
        <dbReference type="PROSITE" id="PS50893"/>
    </source>
</evidence>
<dbReference type="Gene3D" id="3.40.50.300">
    <property type="entry name" value="P-loop containing nucleotide triphosphate hydrolases"/>
    <property type="match status" value="1"/>
</dbReference>
<reference evidence="7 8" key="1">
    <citation type="submission" date="2017-04" db="EMBL/GenBank/DDBJ databases">
        <title>Complete Genome Sequence of Streptomyces gilvosporeus F607, a Capable Producer of Natamycin.</title>
        <authorList>
            <person name="Zong G."/>
            <person name="Zhong C."/>
            <person name="Fu J."/>
            <person name="Qin R."/>
            <person name="Cao G."/>
        </authorList>
    </citation>
    <scope>NUCLEOTIDE SEQUENCE [LARGE SCALE GENOMIC DNA]</scope>
    <source>
        <strain evidence="7 8">F607</strain>
    </source>
</reference>
<dbReference type="PROSITE" id="PS50893">
    <property type="entry name" value="ABC_TRANSPORTER_2"/>
    <property type="match status" value="1"/>
</dbReference>
<accession>A0A1V0TUD1</accession>
<protein>
    <submittedName>
        <fullName evidence="7">ABC transporter</fullName>
    </submittedName>
</protein>
<dbReference type="InterPro" id="IPR003593">
    <property type="entry name" value="AAA+_ATPase"/>
</dbReference>
<feature type="region of interest" description="Disordered" evidence="5">
    <location>
        <begin position="356"/>
        <end position="384"/>
    </location>
</feature>
<dbReference type="EMBL" id="CP020569">
    <property type="protein sequence ID" value="ARF56460.1"/>
    <property type="molecule type" value="Genomic_DNA"/>
</dbReference>
<organism evidence="7 8">
    <name type="scientific">Streptomyces gilvosporeus</name>
    <dbReference type="NCBI Taxonomy" id="553510"/>
    <lineage>
        <taxon>Bacteria</taxon>
        <taxon>Bacillati</taxon>
        <taxon>Actinomycetota</taxon>
        <taxon>Actinomycetes</taxon>
        <taxon>Kitasatosporales</taxon>
        <taxon>Streptomycetaceae</taxon>
        <taxon>Streptomyces</taxon>
    </lineage>
</organism>
<evidence type="ECO:0000256" key="4">
    <source>
        <dbReference type="ARBA" id="ARBA00022840"/>
    </source>
</evidence>
<dbReference type="Proteomes" id="UP000192726">
    <property type="component" value="Chromosome"/>
</dbReference>
<dbReference type="Pfam" id="PF00005">
    <property type="entry name" value="ABC_tran"/>
    <property type="match status" value="1"/>
</dbReference>
<dbReference type="InterPro" id="IPR027417">
    <property type="entry name" value="P-loop_NTPase"/>
</dbReference>
<dbReference type="KEGG" id="sgv:B1H19_21810"/>
<dbReference type="CDD" id="cd03230">
    <property type="entry name" value="ABC_DR_subfamily_A"/>
    <property type="match status" value="1"/>
</dbReference>
<evidence type="ECO:0000256" key="3">
    <source>
        <dbReference type="ARBA" id="ARBA00022741"/>
    </source>
</evidence>
<evidence type="ECO:0000256" key="1">
    <source>
        <dbReference type="ARBA" id="ARBA00005417"/>
    </source>
</evidence>
<gene>
    <name evidence="7" type="ORF">B1H19_21810</name>
</gene>
<dbReference type="SMART" id="SM00382">
    <property type="entry name" value="AAA"/>
    <property type="match status" value="1"/>
</dbReference>
<keyword evidence="2" id="KW-0813">Transport</keyword>
<evidence type="ECO:0000256" key="2">
    <source>
        <dbReference type="ARBA" id="ARBA00022448"/>
    </source>
</evidence>
<dbReference type="PANTHER" id="PTHR43335">
    <property type="entry name" value="ABC TRANSPORTER, ATP-BINDING PROTEIN"/>
    <property type="match status" value="1"/>
</dbReference>